<proteinExistence type="predicted"/>
<evidence type="ECO:0000313" key="2">
    <source>
        <dbReference type="EMBL" id="SEG34106.1"/>
    </source>
</evidence>
<dbReference type="OrthoDB" id="822841at2"/>
<gene>
    <name evidence="2" type="ORF">SAMN03080598_03445</name>
</gene>
<feature type="domain" description="DUF6933" evidence="1">
    <location>
        <begin position="4"/>
        <end position="162"/>
    </location>
</feature>
<dbReference type="Proteomes" id="UP000236736">
    <property type="component" value="Unassembled WGS sequence"/>
</dbReference>
<organism evidence="2 3">
    <name type="scientific">Algoriphagus boritolerans DSM 17298 = JCM 18970</name>
    <dbReference type="NCBI Taxonomy" id="1120964"/>
    <lineage>
        <taxon>Bacteria</taxon>
        <taxon>Pseudomonadati</taxon>
        <taxon>Bacteroidota</taxon>
        <taxon>Cytophagia</taxon>
        <taxon>Cytophagales</taxon>
        <taxon>Cyclobacteriaceae</taxon>
        <taxon>Algoriphagus</taxon>
    </lineage>
</organism>
<evidence type="ECO:0000259" key="1">
    <source>
        <dbReference type="Pfam" id="PF22016"/>
    </source>
</evidence>
<reference evidence="3" key="1">
    <citation type="submission" date="2016-10" db="EMBL/GenBank/DDBJ databases">
        <authorList>
            <person name="Varghese N."/>
            <person name="Submissions S."/>
        </authorList>
    </citation>
    <scope>NUCLEOTIDE SEQUENCE [LARGE SCALE GENOMIC DNA]</scope>
    <source>
        <strain evidence="3">DSM 17298</strain>
    </source>
</reference>
<dbReference type="InterPro" id="IPR053864">
    <property type="entry name" value="DUF6933"/>
</dbReference>
<evidence type="ECO:0000313" key="3">
    <source>
        <dbReference type="Proteomes" id="UP000236736"/>
    </source>
</evidence>
<sequence length="188" mass="21614">MSTQIYVSKKLEKLIKNYITPSGSTENTGILGKWNATVFFTSGRKNWLLYNPKTHYSLILENLSAKDLPNIREMIAEELQLQLTVDGIDATQEQVNWLMDEINFLPTDADRSATAHINQLLYIIEFHQHPEYYKSLAELNFDLNDRIFSLDGSSRFTQLTKPKEQMKKILGVYLASSQDKPINPSQLN</sequence>
<dbReference type="RefSeq" id="WP_103926050.1">
    <property type="nucleotide sequence ID" value="NZ_FNVR01000026.1"/>
</dbReference>
<protein>
    <recommendedName>
        <fullName evidence="1">DUF6933 domain-containing protein</fullName>
    </recommendedName>
</protein>
<keyword evidence="3" id="KW-1185">Reference proteome</keyword>
<dbReference type="EMBL" id="FNVR01000026">
    <property type="protein sequence ID" value="SEG34106.1"/>
    <property type="molecule type" value="Genomic_DNA"/>
</dbReference>
<accession>A0A1H5ZFD2</accession>
<dbReference type="AlphaFoldDB" id="A0A1H5ZFD2"/>
<name>A0A1H5ZFD2_9BACT</name>
<dbReference type="Pfam" id="PF22016">
    <property type="entry name" value="DUF6933"/>
    <property type="match status" value="1"/>
</dbReference>
<dbReference type="STRING" id="1120964.GCA_001313265_05527"/>